<feature type="non-terminal residue" evidence="4">
    <location>
        <position position="1"/>
    </location>
</feature>
<evidence type="ECO:0000313" key="5">
    <source>
        <dbReference type="Proteomes" id="UP001434883"/>
    </source>
</evidence>
<dbReference type="Pfam" id="PF15787">
    <property type="entry name" value="DUF4704"/>
    <property type="match status" value="1"/>
</dbReference>
<reference evidence="4 5" key="1">
    <citation type="submission" date="2021-06" db="EMBL/GenBank/DDBJ databases">
        <authorList>
            <person name="Palmer J.M."/>
        </authorList>
    </citation>
    <scope>NUCLEOTIDE SEQUENCE [LARGE SCALE GENOMIC DNA]</scope>
    <source>
        <strain evidence="4 5">XC_2019</strain>
        <tissue evidence="4">Muscle</tissue>
    </source>
</reference>
<feature type="region of interest" description="Disordered" evidence="2">
    <location>
        <begin position="507"/>
        <end position="545"/>
    </location>
</feature>
<dbReference type="InterPro" id="IPR050865">
    <property type="entry name" value="BEACH_Domain"/>
</dbReference>
<dbReference type="PANTHER" id="PTHR13743:SF115">
    <property type="entry name" value="NEUROBEACHIN-LIKE PROTEIN 1"/>
    <property type="match status" value="1"/>
</dbReference>
<keyword evidence="5" id="KW-1185">Reference proteome</keyword>
<feature type="region of interest" description="Disordered" evidence="2">
    <location>
        <begin position="124"/>
        <end position="146"/>
    </location>
</feature>
<feature type="domain" description="DUF4704" evidence="3">
    <location>
        <begin position="226"/>
        <end position="370"/>
    </location>
</feature>
<name>A0ABV0SB85_9TELE</name>
<sequence length="575" mass="62926">FFTPGGTGFEAFISSGGVMVVAVCTKKEYVTVMLPDYCFCDSLWHSIGVVHVPGKRPFGQSLVYIYVDGQQKLSAPLKYPIMTEVRSKASASDQALVYFDLKSCFVLHLQPFISCCIGSAGQRTTTPPPSQIPDPPFSSATTPSARSSLGGILLPQTWSGLLAGKPESVTKLISAGTQDSEWGSPTSLQGQLGSVMVFHEPLQPSHIKAICSAGKQEKMIGGRLPAGHVDVSVLVAVQLLIEQVTYEKNQALLQQIHAHLLFNFNIWNKGDFPMRIGHIQYMSTVIKDDRKQFRKKYGVQFLLDTMRLYYGKNANKENDLSEDDIRTVRASLCGLVKYYISKGMSQEEMHSILGYIAAIGDEDQVYQLLQSQQDAACQIAKQQCWQDTLMRLYLRGEGSLTLRNSDTISTCSMDINRNGCSTNNRLELPLERRLQAGSASRVDRLEDDRLSVGDARSVDSLENADVISLLDTPSSSASTEPQLPVKPWVLGKSGCLTLDLSHLQTYEGGDCGSQTPGSMPSTPSPLETAKPLPGNSGDKDATSSLTEDSFLFGDNISLGESFSNAEVRSDRRFKL</sequence>
<feature type="compositionally biased region" description="Polar residues" evidence="2">
    <location>
        <begin position="512"/>
        <end position="525"/>
    </location>
</feature>
<dbReference type="EMBL" id="JAHRIN010075629">
    <property type="protein sequence ID" value="MEQ2217018.1"/>
    <property type="molecule type" value="Genomic_DNA"/>
</dbReference>
<evidence type="ECO:0000313" key="4">
    <source>
        <dbReference type="EMBL" id="MEQ2217018.1"/>
    </source>
</evidence>
<feature type="compositionally biased region" description="Pro residues" evidence="2">
    <location>
        <begin position="126"/>
        <end position="136"/>
    </location>
</feature>
<proteinExistence type="predicted"/>
<evidence type="ECO:0000259" key="3">
    <source>
        <dbReference type="Pfam" id="PF15787"/>
    </source>
</evidence>
<comment type="caution">
    <text evidence="4">The sequence shown here is derived from an EMBL/GenBank/DDBJ whole genome shotgun (WGS) entry which is preliminary data.</text>
</comment>
<organism evidence="4 5">
    <name type="scientific">Xenoophorus captivus</name>
    <dbReference type="NCBI Taxonomy" id="1517983"/>
    <lineage>
        <taxon>Eukaryota</taxon>
        <taxon>Metazoa</taxon>
        <taxon>Chordata</taxon>
        <taxon>Craniata</taxon>
        <taxon>Vertebrata</taxon>
        <taxon>Euteleostomi</taxon>
        <taxon>Actinopterygii</taxon>
        <taxon>Neopterygii</taxon>
        <taxon>Teleostei</taxon>
        <taxon>Neoteleostei</taxon>
        <taxon>Acanthomorphata</taxon>
        <taxon>Ovalentaria</taxon>
        <taxon>Atherinomorphae</taxon>
        <taxon>Cyprinodontiformes</taxon>
        <taxon>Goodeidae</taxon>
        <taxon>Xenoophorus</taxon>
    </lineage>
</organism>
<protein>
    <recommendedName>
        <fullName evidence="3">DUF4704 domain-containing protein</fullName>
    </recommendedName>
</protein>
<keyword evidence="1" id="KW-0853">WD repeat</keyword>
<evidence type="ECO:0000256" key="1">
    <source>
        <dbReference type="ARBA" id="ARBA00022574"/>
    </source>
</evidence>
<dbReference type="PANTHER" id="PTHR13743">
    <property type="entry name" value="BEIGE/BEACH-RELATED"/>
    <property type="match status" value="1"/>
</dbReference>
<accession>A0ABV0SB85</accession>
<evidence type="ECO:0000256" key="2">
    <source>
        <dbReference type="SAM" id="MobiDB-lite"/>
    </source>
</evidence>
<dbReference type="InterPro" id="IPR031570">
    <property type="entry name" value="NBEA/BDCP_DUF4704"/>
</dbReference>
<dbReference type="Proteomes" id="UP001434883">
    <property type="component" value="Unassembled WGS sequence"/>
</dbReference>
<gene>
    <name evidence="4" type="ORF">XENOCAPTIV_028309</name>
</gene>